<keyword evidence="6" id="KW-1185">Reference proteome</keyword>
<dbReference type="GO" id="GO:0006400">
    <property type="term" value="P:tRNA modification"/>
    <property type="evidence" value="ECO:0007669"/>
    <property type="project" value="TreeGrafter"/>
</dbReference>
<dbReference type="GO" id="GO:0005524">
    <property type="term" value="F:ATP binding"/>
    <property type="evidence" value="ECO:0007669"/>
    <property type="project" value="UniProtKB-KW"/>
</dbReference>
<proteinExistence type="inferred from homology"/>
<dbReference type="EMBL" id="KN837119">
    <property type="protein sequence ID" value="KIJ43989.1"/>
    <property type="molecule type" value="Genomic_DNA"/>
</dbReference>
<dbReference type="Pfam" id="PF01715">
    <property type="entry name" value="IPPT"/>
    <property type="match status" value="1"/>
</dbReference>
<accession>A0A0C9VAK9</accession>
<keyword evidence="2" id="KW-0808">Transferase</keyword>
<dbReference type="AlphaFoldDB" id="A0A0C9VAK9"/>
<evidence type="ECO:0000256" key="3">
    <source>
        <dbReference type="ARBA" id="ARBA00022741"/>
    </source>
</evidence>
<dbReference type="GO" id="GO:0052381">
    <property type="term" value="F:tRNA dimethylallyltransferase activity"/>
    <property type="evidence" value="ECO:0007669"/>
    <property type="project" value="TreeGrafter"/>
</dbReference>
<keyword evidence="3" id="KW-0547">Nucleotide-binding</keyword>
<sequence length="97" mass="10571">MTFKPLVSIIGTTGVGKSRLAIDVALAILNHGRDHRWHSAKVINSDAMQAYIGADVITNKMPVAERKGVDHLLMGFKQPGEQYVVGQWVNDAIAEVC</sequence>
<evidence type="ECO:0008006" key="7">
    <source>
        <dbReference type="Google" id="ProtNLM"/>
    </source>
</evidence>
<comment type="similarity">
    <text evidence="1">Belongs to the IPP transferase family.</text>
</comment>
<evidence type="ECO:0000256" key="1">
    <source>
        <dbReference type="ARBA" id="ARBA00005842"/>
    </source>
</evidence>
<dbReference type="OrthoDB" id="775260at2759"/>
<dbReference type="PANTHER" id="PTHR11088">
    <property type="entry name" value="TRNA DIMETHYLALLYLTRANSFERASE"/>
    <property type="match status" value="1"/>
</dbReference>
<evidence type="ECO:0000313" key="6">
    <source>
        <dbReference type="Proteomes" id="UP000054279"/>
    </source>
</evidence>
<dbReference type="Proteomes" id="UP000054279">
    <property type="component" value="Unassembled WGS sequence"/>
</dbReference>
<evidence type="ECO:0000256" key="4">
    <source>
        <dbReference type="ARBA" id="ARBA00022840"/>
    </source>
</evidence>
<reference evidence="5 6" key="1">
    <citation type="submission" date="2014-06" db="EMBL/GenBank/DDBJ databases">
        <title>Evolutionary Origins and Diversification of the Mycorrhizal Mutualists.</title>
        <authorList>
            <consortium name="DOE Joint Genome Institute"/>
            <consortium name="Mycorrhizal Genomics Consortium"/>
            <person name="Kohler A."/>
            <person name="Kuo A."/>
            <person name="Nagy L.G."/>
            <person name="Floudas D."/>
            <person name="Copeland A."/>
            <person name="Barry K.W."/>
            <person name="Cichocki N."/>
            <person name="Veneault-Fourrey C."/>
            <person name="LaButti K."/>
            <person name="Lindquist E.A."/>
            <person name="Lipzen A."/>
            <person name="Lundell T."/>
            <person name="Morin E."/>
            <person name="Murat C."/>
            <person name="Riley R."/>
            <person name="Ohm R."/>
            <person name="Sun H."/>
            <person name="Tunlid A."/>
            <person name="Henrissat B."/>
            <person name="Grigoriev I.V."/>
            <person name="Hibbett D.S."/>
            <person name="Martin F."/>
        </authorList>
    </citation>
    <scope>NUCLEOTIDE SEQUENCE [LARGE SCALE GENOMIC DNA]</scope>
    <source>
        <strain evidence="5 6">SS14</strain>
    </source>
</reference>
<dbReference type="GO" id="GO:0005739">
    <property type="term" value="C:mitochondrion"/>
    <property type="evidence" value="ECO:0007669"/>
    <property type="project" value="TreeGrafter"/>
</dbReference>
<gene>
    <name evidence="5" type="ORF">M422DRAFT_168766</name>
</gene>
<dbReference type="Gene3D" id="3.40.50.300">
    <property type="entry name" value="P-loop containing nucleotide triphosphate hydrolases"/>
    <property type="match status" value="1"/>
</dbReference>
<dbReference type="HOGENOM" id="CLU_165643_0_0_1"/>
<organism evidence="5 6">
    <name type="scientific">Sphaerobolus stellatus (strain SS14)</name>
    <dbReference type="NCBI Taxonomy" id="990650"/>
    <lineage>
        <taxon>Eukaryota</taxon>
        <taxon>Fungi</taxon>
        <taxon>Dikarya</taxon>
        <taxon>Basidiomycota</taxon>
        <taxon>Agaricomycotina</taxon>
        <taxon>Agaricomycetes</taxon>
        <taxon>Phallomycetidae</taxon>
        <taxon>Geastrales</taxon>
        <taxon>Sphaerobolaceae</taxon>
        <taxon>Sphaerobolus</taxon>
    </lineage>
</organism>
<name>A0A0C9VAK9_SPHS4</name>
<evidence type="ECO:0000313" key="5">
    <source>
        <dbReference type="EMBL" id="KIJ43989.1"/>
    </source>
</evidence>
<dbReference type="InterPro" id="IPR039657">
    <property type="entry name" value="Dimethylallyltransferase"/>
</dbReference>
<dbReference type="InterPro" id="IPR027417">
    <property type="entry name" value="P-loop_NTPase"/>
</dbReference>
<evidence type="ECO:0000256" key="2">
    <source>
        <dbReference type="ARBA" id="ARBA00022679"/>
    </source>
</evidence>
<protein>
    <recommendedName>
        <fullName evidence="7">tRNA dimethylallyltransferase</fullName>
    </recommendedName>
</protein>
<dbReference type="PANTHER" id="PTHR11088:SF89">
    <property type="entry name" value="TRNA DIMETHYLALLYLTRANSFERASE"/>
    <property type="match status" value="1"/>
</dbReference>
<keyword evidence="4" id="KW-0067">ATP-binding</keyword>